<dbReference type="AlphaFoldDB" id="A0A0F9GAD2"/>
<gene>
    <name evidence="1" type="ORF">LCGC14_1934900</name>
</gene>
<dbReference type="EMBL" id="LAZR01020841">
    <property type="protein sequence ID" value="KKL87421.1"/>
    <property type="molecule type" value="Genomic_DNA"/>
</dbReference>
<protein>
    <submittedName>
        <fullName evidence="1">Uncharacterized protein</fullName>
    </submittedName>
</protein>
<evidence type="ECO:0000313" key="1">
    <source>
        <dbReference type="EMBL" id="KKL87421.1"/>
    </source>
</evidence>
<organism evidence="1">
    <name type="scientific">marine sediment metagenome</name>
    <dbReference type="NCBI Taxonomy" id="412755"/>
    <lineage>
        <taxon>unclassified sequences</taxon>
        <taxon>metagenomes</taxon>
        <taxon>ecological metagenomes</taxon>
    </lineage>
</organism>
<comment type="caution">
    <text evidence="1">The sequence shown here is derived from an EMBL/GenBank/DDBJ whole genome shotgun (WGS) entry which is preliminary data.</text>
</comment>
<name>A0A0F9GAD2_9ZZZZ</name>
<reference evidence="1" key="1">
    <citation type="journal article" date="2015" name="Nature">
        <title>Complex archaea that bridge the gap between prokaryotes and eukaryotes.</title>
        <authorList>
            <person name="Spang A."/>
            <person name="Saw J.H."/>
            <person name="Jorgensen S.L."/>
            <person name="Zaremba-Niedzwiedzka K."/>
            <person name="Martijn J."/>
            <person name="Lind A.E."/>
            <person name="van Eijk R."/>
            <person name="Schleper C."/>
            <person name="Guy L."/>
            <person name="Ettema T.J."/>
        </authorList>
    </citation>
    <scope>NUCLEOTIDE SEQUENCE</scope>
</reference>
<accession>A0A0F9GAD2</accession>
<sequence length="43" mass="4691">MGVLGGREETNTVDNVDNLDLNIFKKNSTGHLVDVVATESLQF</sequence>
<proteinExistence type="predicted"/>